<dbReference type="EMBL" id="HBIW01003928">
    <property type="protein sequence ID" value="CAE0687795.1"/>
    <property type="molecule type" value="Transcribed_RNA"/>
</dbReference>
<sequence>MRPSIWLLAAALGCAHSFVATPDWRARTLRNAENSDEEKRPAKITLEGLRDLVALGLGAPNLGTFKGVDKDTGAMKFELDENRFITKDGKEYGSFDNSKGTYFESGEVDEDADFMGKLGSFFGGGNKK</sequence>
<reference evidence="3" key="2">
    <citation type="submission" date="2021-11" db="EMBL/GenBank/DDBJ databases">
        <authorList>
            <consortium name="Genoscope - CEA"/>
            <person name="William W."/>
        </authorList>
    </citation>
    <scope>NUCLEOTIDE SEQUENCE</scope>
</reference>
<evidence type="ECO:0000256" key="1">
    <source>
        <dbReference type="SAM" id="SignalP"/>
    </source>
</evidence>
<feature type="signal peptide" evidence="1">
    <location>
        <begin position="1"/>
        <end position="17"/>
    </location>
</feature>
<reference evidence="2" key="1">
    <citation type="submission" date="2021-01" db="EMBL/GenBank/DDBJ databases">
        <authorList>
            <person name="Corre E."/>
            <person name="Pelletier E."/>
            <person name="Niang G."/>
            <person name="Scheremetjew M."/>
            <person name="Finn R."/>
            <person name="Kale V."/>
            <person name="Holt S."/>
            <person name="Cochrane G."/>
            <person name="Meng A."/>
            <person name="Brown T."/>
            <person name="Cohen L."/>
        </authorList>
    </citation>
    <scope>NUCLEOTIDE SEQUENCE</scope>
    <source>
        <strain evidence="2">CCMP1756</strain>
    </source>
</reference>
<proteinExistence type="predicted"/>
<keyword evidence="1" id="KW-0732">Signal</keyword>
<evidence type="ECO:0000313" key="3">
    <source>
        <dbReference type="EMBL" id="CAH0372473.1"/>
    </source>
</evidence>
<dbReference type="EMBL" id="CAKKNE010000003">
    <property type="protein sequence ID" value="CAH0372473.1"/>
    <property type="molecule type" value="Genomic_DNA"/>
</dbReference>
<accession>A0A6U1KPC0</accession>
<protein>
    <submittedName>
        <fullName evidence="2">Uncharacterized protein</fullName>
    </submittedName>
</protein>
<dbReference type="AlphaFoldDB" id="A0A6U1KPC0"/>
<organism evidence="2">
    <name type="scientific">Pelagomonas calceolata</name>
    <dbReference type="NCBI Taxonomy" id="35677"/>
    <lineage>
        <taxon>Eukaryota</taxon>
        <taxon>Sar</taxon>
        <taxon>Stramenopiles</taxon>
        <taxon>Ochrophyta</taxon>
        <taxon>Pelagophyceae</taxon>
        <taxon>Pelagomonadales</taxon>
        <taxon>Pelagomonadaceae</taxon>
        <taxon>Pelagomonas</taxon>
    </lineage>
</organism>
<evidence type="ECO:0000313" key="4">
    <source>
        <dbReference type="Proteomes" id="UP000789595"/>
    </source>
</evidence>
<dbReference type="Proteomes" id="UP000789595">
    <property type="component" value="Unassembled WGS sequence"/>
</dbReference>
<name>A0A6U1KPC0_9STRA</name>
<keyword evidence="4" id="KW-1185">Reference proteome</keyword>
<gene>
    <name evidence="2" type="ORF">PCAL00307_LOCUS3229</name>
    <name evidence="3" type="ORF">PECAL_3P24720</name>
</gene>
<dbReference type="OrthoDB" id="39451at2759"/>
<feature type="chain" id="PRO_5036393795" evidence="1">
    <location>
        <begin position="18"/>
        <end position="128"/>
    </location>
</feature>
<evidence type="ECO:0000313" key="2">
    <source>
        <dbReference type="EMBL" id="CAE0687795.1"/>
    </source>
</evidence>